<evidence type="ECO:0000256" key="3">
    <source>
        <dbReference type="ARBA" id="ARBA00022741"/>
    </source>
</evidence>
<sequence length="401" mass="41935">MTASPIVVLADDLTGAAEICAIGRAHGLNAVVALSTESLPRDVSLLVFDTDSRLNTPTEAAHKVRHIIDHLPSGWNTRVFKKTDSVLRGPVVAELEAAAAALHTDRVLLAPANPSLGRKIQDSLYTVNGTALDKTAFAHDPHHPAHSAHVAALLGPTTILPLVLARPAMTLPSTGLIVAEAASPDDVAHWASRLQPGTLPAGGADFFQAYLASLGLTPASASEQSIALPAGPSLIISGTTSTAGQTLRQTARDSGLPVFPIPPSLLNAGESFETIVKSWSDNIRRALITQGIAIAVVDQPLSDSPQISSAIRRAFARMATLLDQHRAFHHLLVDGGATAAAVTRSLAWHQLSTAAIWAPGVVSLQPLAAPDVLLTLKPGSYSWPAPLWEKLLARSTPSSVS</sequence>
<dbReference type="SUPFAM" id="SSF142764">
    <property type="entry name" value="YgbK-like"/>
    <property type="match status" value="1"/>
</dbReference>
<dbReference type="Pfam" id="PF07005">
    <property type="entry name" value="SBD_N"/>
    <property type="match status" value="1"/>
</dbReference>
<dbReference type="OrthoDB" id="191465at2"/>
<dbReference type="GO" id="GO:0016301">
    <property type="term" value="F:kinase activity"/>
    <property type="evidence" value="ECO:0007669"/>
    <property type="project" value="UniProtKB-KW"/>
</dbReference>
<keyword evidence="3" id="KW-0547">Nucleotide-binding</keyword>
<comment type="similarity">
    <text evidence="1">Belongs to the four-carbon acid sugar kinase family.</text>
</comment>
<dbReference type="InterPro" id="IPR042213">
    <property type="entry name" value="NBD_C_sf"/>
</dbReference>
<evidence type="ECO:0008006" key="11">
    <source>
        <dbReference type="Google" id="ProtNLM"/>
    </source>
</evidence>
<dbReference type="GO" id="GO:0005524">
    <property type="term" value="F:ATP binding"/>
    <property type="evidence" value="ECO:0007669"/>
    <property type="project" value="UniProtKB-KW"/>
</dbReference>
<keyword evidence="10" id="KW-1185">Reference proteome</keyword>
<protein>
    <recommendedName>
        <fullName evidence="11">Serine kinase</fullName>
    </recommendedName>
</protein>
<feature type="domain" description="Four-carbon acid sugar kinase N-terminal" evidence="7">
    <location>
        <begin position="6"/>
        <end position="159"/>
    </location>
</feature>
<evidence type="ECO:0000313" key="9">
    <source>
        <dbReference type="EMBL" id="ATC63374.1"/>
    </source>
</evidence>
<evidence type="ECO:0000256" key="5">
    <source>
        <dbReference type="ARBA" id="ARBA00022840"/>
    </source>
</evidence>
<dbReference type="Gene3D" id="3.40.50.10840">
    <property type="entry name" value="Putative sugar-binding, N-terminal domain"/>
    <property type="match status" value="1"/>
</dbReference>
<dbReference type="Pfam" id="PF17042">
    <property type="entry name" value="NBD_C"/>
    <property type="match status" value="1"/>
</dbReference>
<accession>A0A290Q4G0</accession>
<evidence type="ECO:0000256" key="4">
    <source>
        <dbReference type="ARBA" id="ARBA00022777"/>
    </source>
</evidence>
<dbReference type="RefSeq" id="WP_096055006.1">
    <property type="nucleotide sequence ID" value="NZ_CP023344.1"/>
</dbReference>
<keyword evidence="6" id="KW-0119">Carbohydrate metabolism</keyword>
<dbReference type="AlphaFoldDB" id="A0A290Q4G0"/>
<dbReference type="KEGG" id="vbh:CMV30_05075"/>
<dbReference type="InterPro" id="IPR037051">
    <property type="entry name" value="4-carb_acid_sugar_kinase_N_sf"/>
</dbReference>
<keyword evidence="5" id="KW-0067">ATP-binding</keyword>
<dbReference type="InterPro" id="IPR031475">
    <property type="entry name" value="NBD_C"/>
</dbReference>
<evidence type="ECO:0000259" key="7">
    <source>
        <dbReference type="Pfam" id="PF07005"/>
    </source>
</evidence>
<evidence type="ECO:0000259" key="8">
    <source>
        <dbReference type="Pfam" id="PF17042"/>
    </source>
</evidence>
<reference evidence="9 10" key="1">
    <citation type="submission" date="2017-09" db="EMBL/GenBank/DDBJ databases">
        <title>Complete genome sequence of Verrucomicrobial strain HZ-65, isolated from freshwater.</title>
        <authorList>
            <person name="Choi A."/>
        </authorList>
    </citation>
    <scope>NUCLEOTIDE SEQUENCE [LARGE SCALE GENOMIC DNA]</scope>
    <source>
        <strain evidence="9 10">HZ-65</strain>
    </source>
</reference>
<evidence type="ECO:0000256" key="6">
    <source>
        <dbReference type="ARBA" id="ARBA00023277"/>
    </source>
</evidence>
<name>A0A290Q4G0_9BACT</name>
<keyword evidence="2" id="KW-0808">Transferase</keyword>
<evidence type="ECO:0000256" key="1">
    <source>
        <dbReference type="ARBA" id="ARBA00005715"/>
    </source>
</evidence>
<dbReference type="Gene3D" id="3.40.980.20">
    <property type="entry name" value="Four-carbon acid sugar kinase, nucleotide binding domain"/>
    <property type="match status" value="1"/>
</dbReference>
<evidence type="ECO:0000256" key="2">
    <source>
        <dbReference type="ARBA" id="ARBA00022679"/>
    </source>
</evidence>
<gene>
    <name evidence="9" type="ORF">CMV30_05075</name>
</gene>
<keyword evidence="4" id="KW-0418">Kinase</keyword>
<organism evidence="9 10">
    <name type="scientific">Nibricoccus aquaticus</name>
    <dbReference type="NCBI Taxonomy" id="2576891"/>
    <lineage>
        <taxon>Bacteria</taxon>
        <taxon>Pseudomonadati</taxon>
        <taxon>Verrucomicrobiota</taxon>
        <taxon>Opitutia</taxon>
        <taxon>Opitutales</taxon>
        <taxon>Opitutaceae</taxon>
        <taxon>Nibricoccus</taxon>
    </lineage>
</organism>
<feature type="domain" description="Four-carbon acid sugar kinase nucleotide binding" evidence="8">
    <location>
        <begin position="235"/>
        <end position="380"/>
    </location>
</feature>
<proteinExistence type="inferred from homology"/>
<dbReference type="Proteomes" id="UP000217265">
    <property type="component" value="Chromosome"/>
</dbReference>
<evidence type="ECO:0000313" key="10">
    <source>
        <dbReference type="Proteomes" id="UP000217265"/>
    </source>
</evidence>
<dbReference type="InterPro" id="IPR010737">
    <property type="entry name" value="4-carb_acid_sugar_kinase_N"/>
</dbReference>
<dbReference type="EMBL" id="CP023344">
    <property type="protein sequence ID" value="ATC63374.1"/>
    <property type="molecule type" value="Genomic_DNA"/>
</dbReference>